<keyword evidence="5" id="KW-1185">Reference proteome</keyword>
<dbReference type="Proteomes" id="UP000633509">
    <property type="component" value="Unassembled WGS sequence"/>
</dbReference>
<dbReference type="PANTHER" id="PTHR33055">
    <property type="entry name" value="TRANSPOSASE FOR INSERTION SEQUENCE ELEMENT IS1111A"/>
    <property type="match status" value="1"/>
</dbReference>
<accession>A0ABR9LNJ3</accession>
<dbReference type="RefSeq" id="WP_192783531.1">
    <property type="nucleotide sequence ID" value="NZ_JADBEK010000001.1"/>
</dbReference>
<dbReference type="PANTHER" id="PTHR33055:SF16">
    <property type="entry name" value="TRANSPOSASE FOR INSERTION SEQUENCE ELEMENT IS1547"/>
    <property type="match status" value="1"/>
</dbReference>
<keyword evidence="1" id="KW-0175">Coiled coil</keyword>
<proteinExistence type="predicted"/>
<comment type="caution">
    <text evidence="4">The sequence shown here is derived from an EMBL/GenBank/DDBJ whole genome shotgun (WGS) entry which is preliminary data.</text>
</comment>
<dbReference type="InterPro" id="IPR047650">
    <property type="entry name" value="Transpos_IS110"/>
</dbReference>
<dbReference type="Pfam" id="PF02371">
    <property type="entry name" value="Transposase_20"/>
    <property type="match status" value="1"/>
</dbReference>
<feature type="coiled-coil region" evidence="1">
    <location>
        <begin position="203"/>
        <end position="230"/>
    </location>
</feature>
<reference evidence="4 5" key="1">
    <citation type="submission" date="2020-10" db="EMBL/GenBank/DDBJ databases">
        <title>Sequencing the genomes of 1000 actinobacteria strains.</title>
        <authorList>
            <person name="Klenk H.-P."/>
        </authorList>
    </citation>
    <scope>NUCLEOTIDE SEQUENCE [LARGE SCALE GENOMIC DNA]</scope>
    <source>
        <strain evidence="4 5">DSM 43173</strain>
    </source>
</reference>
<evidence type="ECO:0000256" key="1">
    <source>
        <dbReference type="SAM" id="Coils"/>
    </source>
</evidence>
<protein>
    <submittedName>
        <fullName evidence="4">Transposase</fullName>
    </submittedName>
</protein>
<sequence>MARGEKKTKKRRIVGGVDTHANTHHAAVVMMNGGRIADAQFPATSAGYEQLVEWMRSFGRLHAVGVEGTGSYGAALARHLRAGGIVVIEVNRPDRRQRRNVGKSDPLDAYAAADAVLAGRATARPKSGDGIVESIRVIHLARSGAVKARTACLNELRGLLVTAPASLRERLPGLGAEPLTRACARLRPAGDLAAPEQSAKLALRSLARRYQALTAEIDGLHLQLKALIARARPDLLSIHGVGVETAAQLLTTCGDNPDRLTSESAFAALCGVAPIPASSGKTTRHRLSRGGDRQANRALHMIALTRMAWCPRTRAYVDRRTADGKSKAEIRRCLKRYIARELFKALTSKTNPTSDLRSAA</sequence>
<organism evidence="4 5">
    <name type="scientific">Nonomuraea angiospora</name>
    <dbReference type="NCBI Taxonomy" id="46172"/>
    <lineage>
        <taxon>Bacteria</taxon>
        <taxon>Bacillati</taxon>
        <taxon>Actinomycetota</taxon>
        <taxon>Actinomycetes</taxon>
        <taxon>Streptosporangiales</taxon>
        <taxon>Streptosporangiaceae</taxon>
        <taxon>Nonomuraea</taxon>
    </lineage>
</organism>
<evidence type="ECO:0000313" key="4">
    <source>
        <dbReference type="EMBL" id="MBE1582211.1"/>
    </source>
</evidence>
<name>A0ABR9LNJ3_9ACTN</name>
<gene>
    <name evidence="4" type="ORF">H4W80_000469</name>
</gene>
<dbReference type="InterPro" id="IPR002525">
    <property type="entry name" value="Transp_IS110-like_N"/>
</dbReference>
<evidence type="ECO:0000259" key="2">
    <source>
        <dbReference type="Pfam" id="PF01548"/>
    </source>
</evidence>
<dbReference type="NCBIfam" id="NF033542">
    <property type="entry name" value="transpos_IS110"/>
    <property type="match status" value="1"/>
</dbReference>
<dbReference type="EMBL" id="JADBEK010000001">
    <property type="protein sequence ID" value="MBE1582211.1"/>
    <property type="molecule type" value="Genomic_DNA"/>
</dbReference>
<dbReference type="InterPro" id="IPR003346">
    <property type="entry name" value="Transposase_20"/>
</dbReference>
<feature type="domain" description="Transposase IS110-like N-terminal" evidence="2">
    <location>
        <begin position="16"/>
        <end position="161"/>
    </location>
</feature>
<evidence type="ECO:0000313" key="5">
    <source>
        <dbReference type="Proteomes" id="UP000633509"/>
    </source>
</evidence>
<dbReference type="Pfam" id="PF01548">
    <property type="entry name" value="DEDD_Tnp_IS110"/>
    <property type="match status" value="1"/>
</dbReference>
<feature type="domain" description="Transposase IS116/IS110/IS902 C-terminal" evidence="3">
    <location>
        <begin position="235"/>
        <end position="317"/>
    </location>
</feature>
<evidence type="ECO:0000259" key="3">
    <source>
        <dbReference type="Pfam" id="PF02371"/>
    </source>
</evidence>